<dbReference type="PANTHER" id="PTHR45527:SF1">
    <property type="entry name" value="FATTY ACID SYNTHASE"/>
    <property type="match status" value="1"/>
</dbReference>
<dbReference type="Gene3D" id="3.30.559.30">
    <property type="entry name" value="Nonribosomal peptide synthetase, condensation domain"/>
    <property type="match status" value="1"/>
</dbReference>
<dbReference type="Proteomes" id="UP001592531">
    <property type="component" value="Unassembled WGS sequence"/>
</dbReference>
<evidence type="ECO:0000259" key="1">
    <source>
        <dbReference type="Pfam" id="PF00668"/>
    </source>
</evidence>
<organism evidence="2 3">
    <name type="scientific">Streptacidiphilus cavernicola</name>
    <dbReference type="NCBI Taxonomy" id="3342716"/>
    <lineage>
        <taxon>Bacteria</taxon>
        <taxon>Bacillati</taxon>
        <taxon>Actinomycetota</taxon>
        <taxon>Actinomycetes</taxon>
        <taxon>Kitasatosporales</taxon>
        <taxon>Streptomycetaceae</taxon>
        <taxon>Streptacidiphilus</taxon>
    </lineage>
</organism>
<evidence type="ECO:0000313" key="3">
    <source>
        <dbReference type="Proteomes" id="UP001592531"/>
    </source>
</evidence>
<proteinExistence type="predicted"/>
<dbReference type="SUPFAM" id="SSF52777">
    <property type="entry name" value="CoA-dependent acyltransferases"/>
    <property type="match status" value="2"/>
</dbReference>
<dbReference type="RefSeq" id="WP_380538480.1">
    <property type="nucleotide sequence ID" value="NZ_JBHFAB010000017.1"/>
</dbReference>
<feature type="domain" description="Condensation" evidence="1">
    <location>
        <begin position="16"/>
        <end position="345"/>
    </location>
</feature>
<dbReference type="Gene3D" id="3.30.559.10">
    <property type="entry name" value="Chloramphenicol acetyltransferase-like domain"/>
    <property type="match status" value="1"/>
</dbReference>
<name>A0ABV6VZX0_9ACTN</name>
<gene>
    <name evidence="2" type="ORF">ACEZDE_22095</name>
</gene>
<evidence type="ECO:0000313" key="2">
    <source>
        <dbReference type="EMBL" id="MFC1419304.1"/>
    </source>
</evidence>
<sequence>MQTKTPATGSAPSADPVPVADTQRSILGFLSRPERNGDPYVLPLLLDLEGPLDQERFAAACAALADRHEALRTGFTAASPASDGTVVQTVRPHAAIDYRVRSLTGDGAAAAAAELVRAELSAGFAHRGEALFRVRLYRTGADRHLALLLFHHLTFDGWSAGCVLRDLDALYRGQDPSPEQRPGQYRDFIHWQAAESEPQRLRPSLEFWGERLDGFRPDGAIASAALRPGGDYTAGETPVAVPARLQDAVTAAGRTTGTTAYLLHTAAWALALVDVFGAQSFILASPMALRHRPGWADLVGDLTNMLVMPLAADPGDGMRDLVPALQAAHYPALAHMNVHYQRVLTALGRGTEYHARIGYHSQPDPPPALGGLRVRRIAPAGEAATRRLVSLELNAARPDPSGVIVYRRSLVTAQQSLALRAAYLHRLSQYLP</sequence>
<reference evidence="2 3" key="1">
    <citation type="submission" date="2024-09" db="EMBL/GenBank/DDBJ databases">
        <authorList>
            <person name="Lee S.D."/>
        </authorList>
    </citation>
    <scope>NUCLEOTIDE SEQUENCE [LARGE SCALE GENOMIC DNA]</scope>
    <source>
        <strain evidence="2 3">N8-3</strain>
    </source>
</reference>
<protein>
    <submittedName>
        <fullName evidence="2">Condensation domain-containing protein</fullName>
    </submittedName>
</protein>
<accession>A0ABV6VZX0</accession>
<comment type="caution">
    <text evidence="2">The sequence shown here is derived from an EMBL/GenBank/DDBJ whole genome shotgun (WGS) entry which is preliminary data.</text>
</comment>
<dbReference type="PANTHER" id="PTHR45527">
    <property type="entry name" value="NONRIBOSOMAL PEPTIDE SYNTHETASE"/>
    <property type="match status" value="1"/>
</dbReference>
<dbReference type="Pfam" id="PF00668">
    <property type="entry name" value="Condensation"/>
    <property type="match status" value="1"/>
</dbReference>
<dbReference type="InterPro" id="IPR001242">
    <property type="entry name" value="Condensation_dom"/>
</dbReference>
<dbReference type="InterPro" id="IPR023213">
    <property type="entry name" value="CAT-like_dom_sf"/>
</dbReference>
<dbReference type="EMBL" id="JBHFAB010000017">
    <property type="protein sequence ID" value="MFC1419304.1"/>
    <property type="molecule type" value="Genomic_DNA"/>
</dbReference>
<keyword evidence="3" id="KW-1185">Reference proteome</keyword>